<comment type="similarity">
    <text evidence="1">Belongs to the GSP E family.</text>
</comment>
<dbReference type="InterPro" id="IPR027417">
    <property type="entry name" value="P-loop_NTPase"/>
</dbReference>
<accession>A0A6J6P6H0</accession>
<dbReference type="EMBL" id="CAEZXM010000162">
    <property type="protein sequence ID" value="CAB4695040.1"/>
    <property type="molecule type" value="Genomic_DNA"/>
</dbReference>
<evidence type="ECO:0000256" key="1">
    <source>
        <dbReference type="ARBA" id="ARBA00006611"/>
    </source>
</evidence>
<dbReference type="CDD" id="cd01130">
    <property type="entry name" value="VirB11-like_ATPase"/>
    <property type="match status" value="1"/>
</dbReference>
<sequence>MITIDQQLVVTISQAVSEALADQRIERSASVQPALDLTTEREFARRIVGNHLDSLAARHLAGGVETLSSEGEIQLADAVLARVLGLGRIQPLLDSPEISDIHIRGSASTWVKTVDGRRLASAPVVDSDEELIDLVRLVAARAGRSERRFDAANPELNIQLPDGSRLFATMEVSARPSVIIRKHRFELSSLRELEDNGLLDEGLTEFLAAAVRAKRNMVIAGGTGSGKTTLLRALLNEVPVDERIVTIEDAYELGLDRFEELHPDYDMLQSRPANIEGRGAITMVDLTRMALRMDPDRVVVGEVRGPEAFPMLMAMSQGNNGSMCTMHADSSRTVFPKLAAYVSMAELGLPVDTVNLLLATALHFVVHIETIGGVRRVTSIREVVDADGVRIVSNEVFKPGLDGRAVPGYPLRSTTLALLEAHGFDAAYLDKPEGWWVS</sequence>
<evidence type="ECO:0000259" key="2">
    <source>
        <dbReference type="Pfam" id="PF00437"/>
    </source>
</evidence>
<name>A0A6J6P6H0_9ZZZZ</name>
<dbReference type="SUPFAM" id="SSF52540">
    <property type="entry name" value="P-loop containing nucleoside triphosphate hydrolases"/>
    <property type="match status" value="1"/>
</dbReference>
<dbReference type="PANTHER" id="PTHR30486">
    <property type="entry name" value="TWITCHING MOTILITY PROTEIN PILT"/>
    <property type="match status" value="1"/>
</dbReference>
<dbReference type="Gene3D" id="3.30.450.380">
    <property type="match status" value="1"/>
</dbReference>
<feature type="domain" description="Bacterial type II secretion system protein E" evidence="2">
    <location>
        <begin position="127"/>
        <end position="360"/>
    </location>
</feature>
<dbReference type="InterPro" id="IPR050921">
    <property type="entry name" value="T4SS_GSP_E_ATPase"/>
</dbReference>
<reference evidence="3" key="1">
    <citation type="submission" date="2020-05" db="EMBL/GenBank/DDBJ databases">
        <authorList>
            <person name="Chiriac C."/>
            <person name="Salcher M."/>
            <person name="Ghai R."/>
            <person name="Kavagutti S V."/>
        </authorList>
    </citation>
    <scope>NUCLEOTIDE SEQUENCE</scope>
</reference>
<dbReference type="InterPro" id="IPR001482">
    <property type="entry name" value="T2SS/T4SS_dom"/>
</dbReference>
<dbReference type="GO" id="GO:0016887">
    <property type="term" value="F:ATP hydrolysis activity"/>
    <property type="evidence" value="ECO:0007669"/>
    <property type="project" value="InterPro"/>
</dbReference>
<evidence type="ECO:0000313" key="3">
    <source>
        <dbReference type="EMBL" id="CAB4695040.1"/>
    </source>
</evidence>
<dbReference type="Gene3D" id="3.40.50.300">
    <property type="entry name" value="P-loop containing nucleotide triphosphate hydrolases"/>
    <property type="match status" value="1"/>
</dbReference>
<protein>
    <submittedName>
        <fullName evidence="3">Unannotated protein</fullName>
    </submittedName>
</protein>
<dbReference type="AlphaFoldDB" id="A0A6J6P6H0"/>
<dbReference type="PANTHER" id="PTHR30486:SF6">
    <property type="entry name" value="TYPE IV PILUS RETRACTATION ATPASE PILT"/>
    <property type="match status" value="1"/>
</dbReference>
<proteinExistence type="inferred from homology"/>
<organism evidence="3">
    <name type="scientific">freshwater metagenome</name>
    <dbReference type="NCBI Taxonomy" id="449393"/>
    <lineage>
        <taxon>unclassified sequences</taxon>
        <taxon>metagenomes</taxon>
        <taxon>ecological metagenomes</taxon>
    </lineage>
</organism>
<dbReference type="Pfam" id="PF00437">
    <property type="entry name" value="T2SSE"/>
    <property type="match status" value="1"/>
</dbReference>
<gene>
    <name evidence="3" type="ORF">UFOPK2366_00956</name>
</gene>